<dbReference type="AlphaFoldDB" id="A0A1G7B5X5"/>
<reference evidence="3" key="2">
    <citation type="submission" date="2016-10" db="EMBL/GenBank/DDBJ databases">
        <authorList>
            <person name="de Groot N.N."/>
        </authorList>
    </citation>
    <scope>NUCLEOTIDE SEQUENCE [LARGE SCALE GENOMIC DNA]</scope>
    <source>
        <strain evidence="3">DSM 20639</strain>
    </source>
</reference>
<dbReference type="PANTHER" id="PTHR21174">
    <property type="match status" value="1"/>
</dbReference>
<proteinExistence type="predicted"/>
<reference evidence="4" key="1">
    <citation type="submission" date="2016-10" db="EMBL/GenBank/DDBJ databases">
        <authorList>
            <person name="Varghese N."/>
        </authorList>
    </citation>
    <scope>NUCLEOTIDE SEQUENCE [LARGE SCALE GENOMIC DNA]</scope>
    <source>
        <strain evidence="4">DSM 20639</strain>
    </source>
</reference>
<dbReference type="EMBL" id="FNAU01000004">
    <property type="protein sequence ID" value="SDE22479.1"/>
    <property type="molecule type" value="Genomic_DNA"/>
</dbReference>
<feature type="region of interest" description="Disordered" evidence="1">
    <location>
        <begin position="369"/>
        <end position="422"/>
    </location>
</feature>
<dbReference type="EMBL" id="JAWNFU010000003">
    <property type="protein sequence ID" value="MDY5153655.1"/>
    <property type="molecule type" value="Genomic_DNA"/>
</dbReference>
<sequence>MGEIPAWLPASYYRSVRGLGSPAPREQIEAASAELIARWSDPARTFHGLSHVVAMLKDLEALITETHSPDVVRLAAWYHGVEFTTPKDAGTRRNPGENEFASALAAQSALRELDVPEEASQRVAELIRGMASKHPEKWAVIGGSTSGPVDPRDIDLMVLRDAHLAVLAEPPQHYRSYLDCLRREYSFYDDSSYYRGRSSVIQKLLSRKYLYFTPTARQWENSARQNLTAELDRILAAYPELRSTDSPAPRGKEYLPTPGFPTPEPAAEPLAEAEAEPAAAPHAEAPATAASATATSATAASATAPPVKPASATAASVKVPAAPVPAVPAAAGAAREGKRRREEVSEKILRRIEESQHAAALEREVREALEAKADSPLRDKTLASETGKLPRLDPELLSDIRAQANPDLPPAPTHGVEREPEE</sequence>
<dbReference type="InterPro" id="IPR009218">
    <property type="entry name" value="HD_phosphohydro"/>
</dbReference>
<evidence type="ECO:0000313" key="4">
    <source>
        <dbReference type="Proteomes" id="UP000182744"/>
    </source>
</evidence>
<dbReference type="Proteomes" id="UP000182744">
    <property type="component" value="Unassembled WGS sequence"/>
</dbReference>
<name>A0A1G7B5X5_9ACTO</name>
<dbReference type="SUPFAM" id="SSF109604">
    <property type="entry name" value="HD-domain/PDEase-like"/>
    <property type="match status" value="1"/>
</dbReference>
<reference evidence="2" key="3">
    <citation type="submission" date="2023-10" db="EMBL/GenBank/DDBJ databases">
        <title>Whole Genome based description of the genera Actinobaculum and Actinotignum reveals a complex phylogenetic relationship within the species included in the genus Actinotignum.</title>
        <authorList>
            <person name="Jensen C.S."/>
            <person name="Dargis R."/>
            <person name="Kemp M."/>
            <person name="Christensen J.J."/>
        </authorList>
    </citation>
    <scope>NUCLEOTIDE SEQUENCE</scope>
    <source>
        <strain evidence="2">Actinobaculum_suis_CCUG19206T</strain>
    </source>
</reference>
<evidence type="ECO:0000313" key="2">
    <source>
        <dbReference type="EMBL" id="MDY5153655.1"/>
    </source>
</evidence>
<dbReference type="PANTHER" id="PTHR21174:SF0">
    <property type="entry name" value="HD PHOSPHOHYDROLASE FAMILY PROTEIN-RELATED"/>
    <property type="match status" value="1"/>
</dbReference>
<accession>A0A1G7B5X5</accession>
<keyword evidence="4" id="KW-1185">Reference proteome</keyword>
<organism evidence="3 4">
    <name type="scientific">Actinobaculum suis</name>
    <dbReference type="NCBI Taxonomy" id="1657"/>
    <lineage>
        <taxon>Bacteria</taxon>
        <taxon>Bacillati</taxon>
        <taxon>Actinomycetota</taxon>
        <taxon>Actinomycetes</taxon>
        <taxon>Actinomycetales</taxon>
        <taxon>Actinomycetaceae</taxon>
        <taxon>Actinobaculum</taxon>
    </lineage>
</organism>
<feature type="region of interest" description="Disordered" evidence="1">
    <location>
        <begin position="240"/>
        <end position="294"/>
    </location>
</feature>
<dbReference type="Proteomes" id="UP001273799">
    <property type="component" value="Unassembled WGS sequence"/>
</dbReference>
<dbReference type="RefSeq" id="WP_074661525.1">
    <property type="nucleotide sequence ID" value="NZ_FNAU01000004.1"/>
</dbReference>
<gene>
    <name evidence="2" type="ORF">R6G71_06290</name>
    <name evidence="3" type="ORF">SAMN05421878_10431</name>
</gene>
<evidence type="ECO:0000256" key="1">
    <source>
        <dbReference type="SAM" id="MobiDB-lite"/>
    </source>
</evidence>
<keyword evidence="3" id="KW-0378">Hydrolase</keyword>
<feature type="compositionally biased region" description="Basic and acidic residues" evidence="1">
    <location>
        <begin position="369"/>
        <end position="394"/>
    </location>
</feature>
<evidence type="ECO:0000313" key="3">
    <source>
        <dbReference type="EMBL" id="SDE22479.1"/>
    </source>
</evidence>
<dbReference type="Gene3D" id="1.10.3210.10">
    <property type="entry name" value="Hypothetical protein af1432"/>
    <property type="match status" value="1"/>
</dbReference>
<dbReference type="GO" id="GO:0016787">
    <property type="term" value="F:hydrolase activity"/>
    <property type="evidence" value="ECO:0007669"/>
    <property type="project" value="UniProtKB-KW"/>
</dbReference>
<feature type="compositionally biased region" description="Low complexity" evidence="1">
    <location>
        <begin position="267"/>
        <end position="294"/>
    </location>
</feature>
<protein>
    <submittedName>
        <fullName evidence="3">Predicted metal-dependent phosphohydrolase, HD superfamily</fullName>
    </submittedName>
</protein>